<dbReference type="EMBL" id="JANPWB010000001">
    <property type="protein sequence ID" value="KAJ1216855.1"/>
    <property type="molecule type" value="Genomic_DNA"/>
</dbReference>
<reference evidence="2" key="1">
    <citation type="journal article" date="2022" name="bioRxiv">
        <title>Sequencing and chromosome-scale assembly of the giantPleurodeles waltlgenome.</title>
        <authorList>
            <person name="Brown T."/>
            <person name="Elewa A."/>
            <person name="Iarovenko S."/>
            <person name="Subramanian E."/>
            <person name="Araus A.J."/>
            <person name="Petzold A."/>
            <person name="Susuki M."/>
            <person name="Suzuki K.-i.T."/>
            <person name="Hayashi T."/>
            <person name="Toyoda A."/>
            <person name="Oliveira C."/>
            <person name="Osipova E."/>
            <person name="Leigh N.D."/>
            <person name="Simon A."/>
            <person name="Yun M.H."/>
        </authorList>
    </citation>
    <scope>NUCLEOTIDE SEQUENCE</scope>
    <source>
        <strain evidence="2">20211129_DDA</strain>
        <tissue evidence="2">Liver</tissue>
    </source>
</reference>
<evidence type="ECO:0000313" key="3">
    <source>
        <dbReference type="Proteomes" id="UP001066276"/>
    </source>
</evidence>
<organism evidence="2 3">
    <name type="scientific">Pleurodeles waltl</name>
    <name type="common">Iberian ribbed newt</name>
    <dbReference type="NCBI Taxonomy" id="8319"/>
    <lineage>
        <taxon>Eukaryota</taxon>
        <taxon>Metazoa</taxon>
        <taxon>Chordata</taxon>
        <taxon>Craniata</taxon>
        <taxon>Vertebrata</taxon>
        <taxon>Euteleostomi</taxon>
        <taxon>Amphibia</taxon>
        <taxon>Batrachia</taxon>
        <taxon>Caudata</taxon>
        <taxon>Salamandroidea</taxon>
        <taxon>Salamandridae</taxon>
        <taxon>Pleurodelinae</taxon>
        <taxon>Pleurodeles</taxon>
    </lineage>
</organism>
<sequence>MCAVRIAAVRTFVRIAARHIAFSFRFSRAPGLDLPLPGLDSAAHVGSSPRGGLHMQRSYRAGPPTPHRDLSPPVVGTPSSQSHRAWMRTATLVPGHVVGR</sequence>
<keyword evidence="3" id="KW-1185">Reference proteome</keyword>
<dbReference type="Proteomes" id="UP001066276">
    <property type="component" value="Chromosome 1_1"/>
</dbReference>
<evidence type="ECO:0000313" key="2">
    <source>
        <dbReference type="EMBL" id="KAJ1216855.1"/>
    </source>
</evidence>
<feature type="region of interest" description="Disordered" evidence="1">
    <location>
        <begin position="45"/>
        <end position="83"/>
    </location>
</feature>
<protein>
    <recommendedName>
        <fullName evidence="4">Secreted protein</fullName>
    </recommendedName>
</protein>
<proteinExistence type="predicted"/>
<name>A0AAV7WXU2_PLEWA</name>
<dbReference type="AlphaFoldDB" id="A0AAV7WXU2"/>
<gene>
    <name evidence="2" type="ORF">NDU88_004454</name>
</gene>
<accession>A0AAV7WXU2</accession>
<evidence type="ECO:0000256" key="1">
    <source>
        <dbReference type="SAM" id="MobiDB-lite"/>
    </source>
</evidence>
<comment type="caution">
    <text evidence="2">The sequence shown here is derived from an EMBL/GenBank/DDBJ whole genome shotgun (WGS) entry which is preliminary data.</text>
</comment>
<evidence type="ECO:0008006" key="4">
    <source>
        <dbReference type="Google" id="ProtNLM"/>
    </source>
</evidence>